<feature type="compositionally biased region" description="Basic and acidic residues" evidence="6">
    <location>
        <begin position="79"/>
        <end position="92"/>
    </location>
</feature>
<keyword evidence="4" id="KW-0636">Prenylation</keyword>
<accession>A0A2R6RD76</accession>
<dbReference type="OMA" id="YYHERGA"/>
<gene>
    <name evidence="8" type="ORF">CEY00_Acc07817</name>
</gene>
<dbReference type="PANTHER" id="PTHR45868">
    <property type="entry name" value="HEAVY METAL-ASSOCIATED ISOPRENYLATED PLANT PROTEIN 33-RELATED"/>
    <property type="match status" value="1"/>
</dbReference>
<evidence type="ECO:0000256" key="2">
    <source>
        <dbReference type="ARBA" id="ARBA00022481"/>
    </source>
</evidence>
<evidence type="ECO:0000256" key="3">
    <source>
        <dbReference type="ARBA" id="ARBA00022723"/>
    </source>
</evidence>
<feature type="compositionally biased region" description="Basic and acidic residues" evidence="6">
    <location>
        <begin position="213"/>
        <end position="224"/>
    </location>
</feature>
<dbReference type="FunFam" id="3.30.70.100:FF:000008">
    <property type="entry name" value="Copper transport protein ATOX1"/>
    <property type="match status" value="1"/>
</dbReference>
<dbReference type="PANTHER" id="PTHR45868:SF69">
    <property type="entry name" value="HEAVY METAL-ASSOCIATED ISOPRENYLATED PLANT PROTEIN 35"/>
    <property type="match status" value="1"/>
</dbReference>
<dbReference type="OrthoDB" id="689350at2759"/>
<dbReference type="Gene3D" id="3.30.70.100">
    <property type="match status" value="1"/>
</dbReference>
<dbReference type="Pfam" id="PF00403">
    <property type="entry name" value="HMA"/>
    <property type="match status" value="1"/>
</dbReference>
<dbReference type="InterPro" id="IPR036163">
    <property type="entry name" value="HMA_dom_sf"/>
</dbReference>
<evidence type="ECO:0000256" key="1">
    <source>
        <dbReference type="ARBA" id="ARBA00004170"/>
    </source>
</evidence>
<evidence type="ECO:0000256" key="6">
    <source>
        <dbReference type="SAM" id="MobiDB-lite"/>
    </source>
</evidence>
<dbReference type="STRING" id="1590841.A0A2R6RD76"/>
<dbReference type="PROSITE" id="PS50846">
    <property type="entry name" value="HMA_2"/>
    <property type="match status" value="1"/>
</dbReference>
<comment type="caution">
    <text evidence="8">The sequence shown here is derived from an EMBL/GenBank/DDBJ whole genome shotgun (WGS) entry which is preliminary data.</text>
</comment>
<protein>
    <submittedName>
        <fullName evidence="8">Heavy metal-associated isoprenylated plant protein</fullName>
    </submittedName>
</protein>
<reference evidence="9" key="2">
    <citation type="journal article" date="2018" name="BMC Genomics">
        <title>A manually annotated Actinidia chinensis var. chinensis (kiwifruit) genome highlights the challenges associated with draft genomes and gene prediction in plants.</title>
        <authorList>
            <person name="Pilkington S.M."/>
            <person name="Crowhurst R."/>
            <person name="Hilario E."/>
            <person name="Nardozza S."/>
            <person name="Fraser L."/>
            <person name="Peng Y."/>
            <person name="Gunaseelan K."/>
            <person name="Simpson R."/>
            <person name="Tahir J."/>
            <person name="Deroles S.C."/>
            <person name="Templeton K."/>
            <person name="Luo Z."/>
            <person name="Davy M."/>
            <person name="Cheng C."/>
            <person name="McNeilage M."/>
            <person name="Scaglione D."/>
            <person name="Liu Y."/>
            <person name="Zhang Q."/>
            <person name="Datson P."/>
            <person name="De Silva N."/>
            <person name="Gardiner S.E."/>
            <person name="Bassett H."/>
            <person name="Chagne D."/>
            <person name="McCallum J."/>
            <person name="Dzierzon H."/>
            <person name="Deng C."/>
            <person name="Wang Y.Y."/>
            <person name="Barron L."/>
            <person name="Manako K."/>
            <person name="Bowen J."/>
            <person name="Foster T.M."/>
            <person name="Erridge Z.A."/>
            <person name="Tiffin H."/>
            <person name="Waite C.N."/>
            <person name="Davies K.M."/>
            <person name="Grierson E.P."/>
            <person name="Laing W.A."/>
            <person name="Kirk R."/>
            <person name="Chen X."/>
            <person name="Wood M."/>
            <person name="Montefiori M."/>
            <person name="Brummell D.A."/>
            <person name="Schwinn K.E."/>
            <person name="Catanach A."/>
            <person name="Fullerton C."/>
            <person name="Li D."/>
            <person name="Meiyalaghan S."/>
            <person name="Nieuwenhuizen N."/>
            <person name="Read N."/>
            <person name="Prakash R."/>
            <person name="Hunter D."/>
            <person name="Zhang H."/>
            <person name="McKenzie M."/>
            <person name="Knabel M."/>
            <person name="Harris A."/>
            <person name="Allan A.C."/>
            <person name="Gleave A."/>
            <person name="Chen A."/>
            <person name="Janssen B.J."/>
            <person name="Plunkett B."/>
            <person name="Ampomah-Dwamena C."/>
            <person name="Voogd C."/>
            <person name="Leif D."/>
            <person name="Lafferty D."/>
            <person name="Souleyre E.J.F."/>
            <person name="Varkonyi-Gasic E."/>
            <person name="Gambi F."/>
            <person name="Hanley J."/>
            <person name="Yao J.L."/>
            <person name="Cheung J."/>
            <person name="David K.M."/>
            <person name="Warren B."/>
            <person name="Marsh K."/>
            <person name="Snowden K.C."/>
            <person name="Lin-Wang K."/>
            <person name="Brian L."/>
            <person name="Martinez-Sanchez M."/>
            <person name="Wang M."/>
            <person name="Ileperuma N."/>
            <person name="Macnee N."/>
            <person name="Campin R."/>
            <person name="McAtee P."/>
            <person name="Drummond R.S.M."/>
            <person name="Espley R.V."/>
            <person name="Ireland H.S."/>
            <person name="Wu R."/>
            <person name="Atkinson R.G."/>
            <person name="Karunairetnam S."/>
            <person name="Bulley S."/>
            <person name="Chunkath S."/>
            <person name="Hanley Z."/>
            <person name="Storey R."/>
            <person name="Thrimawithana A.H."/>
            <person name="Thomson S."/>
            <person name="David C."/>
            <person name="Testolin R."/>
            <person name="Huang H."/>
            <person name="Hellens R.P."/>
            <person name="Schaffer R.J."/>
        </authorList>
    </citation>
    <scope>NUCLEOTIDE SEQUENCE [LARGE SCALE GENOMIC DNA]</scope>
    <source>
        <strain evidence="9">cv. Red5</strain>
    </source>
</reference>
<organism evidence="8 9">
    <name type="scientific">Actinidia chinensis var. chinensis</name>
    <name type="common">Chinese soft-hair kiwi</name>
    <dbReference type="NCBI Taxonomy" id="1590841"/>
    <lineage>
        <taxon>Eukaryota</taxon>
        <taxon>Viridiplantae</taxon>
        <taxon>Streptophyta</taxon>
        <taxon>Embryophyta</taxon>
        <taxon>Tracheophyta</taxon>
        <taxon>Spermatophyta</taxon>
        <taxon>Magnoliopsida</taxon>
        <taxon>eudicotyledons</taxon>
        <taxon>Gunneridae</taxon>
        <taxon>Pentapetalae</taxon>
        <taxon>asterids</taxon>
        <taxon>Ericales</taxon>
        <taxon>Actinidiaceae</taxon>
        <taxon>Actinidia</taxon>
    </lineage>
</organism>
<dbReference type="Proteomes" id="UP000241394">
    <property type="component" value="Chromosome LG7"/>
</dbReference>
<evidence type="ECO:0000259" key="7">
    <source>
        <dbReference type="PROSITE" id="PS50846"/>
    </source>
</evidence>
<evidence type="ECO:0000256" key="4">
    <source>
        <dbReference type="ARBA" id="ARBA00023289"/>
    </source>
</evidence>
<dbReference type="InterPro" id="IPR006121">
    <property type="entry name" value="HMA_dom"/>
</dbReference>
<dbReference type="SUPFAM" id="SSF55008">
    <property type="entry name" value="HMA, heavy metal-associated domain"/>
    <property type="match status" value="1"/>
</dbReference>
<keyword evidence="4" id="KW-0449">Lipoprotein</keyword>
<keyword evidence="2" id="KW-0488">Methylation</keyword>
<keyword evidence="3" id="KW-0479">Metal-binding</keyword>
<feature type="region of interest" description="Disordered" evidence="6">
    <location>
        <begin position="75"/>
        <end position="289"/>
    </location>
</feature>
<dbReference type="CDD" id="cd00371">
    <property type="entry name" value="HMA"/>
    <property type="match status" value="1"/>
</dbReference>
<dbReference type="FunCoup" id="A0A2R6RD76">
    <property type="interactions" value="49"/>
</dbReference>
<dbReference type="EMBL" id="NKQK01000007">
    <property type="protein sequence ID" value="PSS26521.1"/>
    <property type="molecule type" value="Genomic_DNA"/>
</dbReference>
<feature type="compositionally biased region" description="Basic and acidic residues" evidence="6">
    <location>
        <begin position="113"/>
        <end position="124"/>
    </location>
</feature>
<evidence type="ECO:0000313" key="9">
    <source>
        <dbReference type="Proteomes" id="UP000241394"/>
    </source>
</evidence>
<feature type="compositionally biased region" description="Low complexity" evidence="6">
    <location>
        <begin position="277"/>
        <end position="288"/>
    </location>
</feature>
<dbReference type="AlphaFoldDB" id="A0A2R6RD76"/>
<keyword evidence="9" id="KW-1185">Reference proteome</keyword>
<reference evidence="8 9" key="1">
    <citation type="submission" date="2017-07" db="EMBL/GenBank/DDBJ databases">
        <title>An improved, manually edited Actinidia chinensis var. chinensis (kiwifruit) genome highlights the challenges associated with draft genomes and gene prediction in plants.</title>
        <authorList>
            <person name="Pilkington S."/>
            <person name="Crowhurst R."/>
            <person name="Hilario E."/>
            <person name="Nardozza S."/>
            <person name="Fraser L."/>
            <person name="Peng Y."/>
            <person name="Gunaseelan K."/>
            <person name="Simpson R."/>
            <person name="Tahir J."/>
            <person name="Deroles S."/>
            <person name="Templeton K."/>
            <person name="Luo Z."/>
            <person name="Davy M."/>
            <person name="Cheng C."/>
            <person name="Mcneilage M."/>
            <person name="Scaglione D."/>
            <person name="Liu Y."/>
            <person name="Zhang Q."/>
            <person name="Datson P."/>
            <person name="De Silva N."/>
            <person name="Gardiner S."/>
            <person name="Bassett H."/>
            <person name="Chagne D."/>
            <person name="Mccallum J."/>
            <person name="Dzierzon H."/>
            <person name="Deng C."/>
            <person name="Wang Y.-Y."/>
            <person name="Barron N."/>
            <person name="Manako K."/>
            <person name="Bowen J."/>
            <person name="Foster T."/>
            <person name="Erridge Z."/>
            <person name="Tiffin H."/>
            <person name="Waite C."/>
            <person name="Davies K."/>
            <person name="Grierson E."/>
            <person name="Laing W."/>
            <person name="Kirk R."/>
            <person name="Chen X."/>
            <person name="Wood M."/>
            <person name="Montefiori M."/>
            <person name="Brummell D."/>
            <person name="Schwinn K."/>
            <person name="Catanach A."/>
            <person name="Fullerton C."/>
            <person name="Li D."/>
            <person name="Meiyalaghan S."/>
            <person name="Nieuwenhuizen N."/>
            <person name="Read N."/>
            <person name="Prakash R."/>
            <person name="Hunter D."/>
            <person name="Zhang H."/>
            <person name="Mckenzie M."/>
            <person name="Knabel M."/>
            <person name="Harris A."/>
            <person name="Allan A."/>
            <person name="Chen A."/>
            <person name="Janssen B."/>
            <person name="Plunkett B."/>
            <person name="Dwamena C."/>
            <person name="Voogd C."/>
            <person name="Leif D."/>
            <person name="Lafferty D."/>
            <person name="Souleyre E."/>
            <person name="Varkonyi-Gasic E."/>
            <person name="Gambi F."/>
            <person name="Hanley J."/>
            <person name="Yao J.-L."/>
            <person name="Cheung J."/>
            <person name="David K."/>
            <person name="Warren B."/>
            <person name="Marsh K."/>
            <person name="Snowden K."/>
            <person name="Lin-Wang K."/>
            <person name="Brian L."/>
            <person name="Martinez-Sanchez M."/>
            <person name="Wang M."/>
            <person name="Ileperuma N."/>
            <person name="Macnee N."/>
            <person name="Campin R."/>
            <person name="Mcatee P."/>
            <person name="Drummond R."/>
            <person name="Espley R."/>
            <person name="Ireland H."/>
            <person name="Wu R."/>
            <person name="Atkinson R."/>
            <person name="Karunairetnam S."/>
            <person name="Bulley S."/>
            <person name="Chunkath S."/>
            <person name="Hanley Z."/>
            <person name="Storey R."/>
            <person name="Thrimawithana A."/>
            <person name="Thomson S."/>
            <person name="David C."/>
            <person name="Testolin R."/>
        </authorList>
    </citation>
    <scope>NUCLEOTIDE SEQUENCE [LARGE SCALE GENOMIC DNA]</scope>
    <source>
        <strain evidence="9">cv. Red5</strain>
        <tissue evidence="8">Young leaf</tissue>
    </source>
</reference>
<evidence type="ECO:0000256" key="5">
    <source>
        <dbReference type="ARBA" id="ARBA00024045"/>
    </source>
</evidence>
<dbReference type="GO" id="GO:0046872">
    <property type="term" value="F:metal ion binding"/>
    <property type="evidence" value="ECO:0007669"/>
    <property type="project" value="UniProtKB-KW"/>
</dbReference>
<proteinExistence type="inferred from homology"/>
<sequence>MATAAPPATGEELLEPLTCKTWVLKVSIHCEGCKRKVKKILHSVEGVYNTDIDTRQQKVIVNGDVDAQTLIKKLTKSGKHAELWPEPADNKKKSSKSKKKDKQIDPETSTNEDTEKKPQEKSESSEQNPPKPTEGGGATGGTAAKSGEDVKFCDGAAKTGGGGGVKISDGAAKSSGGGGVKFCDGVAKDGGLEKSGGGGEAVGSAGNQTSAAEKMDVASDHGADKNGGGGSNSGSDGKKKKKKGQKNPTEGEPSPVGAAASKSPNHYMGPPSVNLSPPRQHGHQYPPHYYVPPPPVYAASDNTSYPASRYTTSYYASPAPGSYTYTYSGPETEPPPLDSDFYPRQPLDSFELFSDENPNGCSIM</sequence>
<evidence type="ECO:0000313" key="8">
    <source>
        <dbReference type="EMBL" id="PSS26521.1"/>
    </source>
</evidence>
<comment type="similarity">
    <text evidence="5">Belongs to the HIPP family.</text>
</comment>
<comment type="subcellular location">
    <subcellularLocation>
        <location evidence="1">Membrane</location>
        <topology evidence="1">Peripheral membrane protein</topology>
    </subcellularLocation>
</comment>
<name>A0A2R6RD76_ACTCC</name>
<dbReference type="GO" id="GO:0009626">
    <property type="term" value="P:plant-type hypersensitive response"/>
    <property type="evidence" value="ECO:0007669"/>
    <property type="project" value="UniProtKB-KW"/>
</dbReference>
<feature type="domain" description="HMA" evidence="7">
    <location>
        <begin position="19"/>
        <end position="82"/>
    </location>
</feature>
<dbReference type="Gramene" id="PSS26521">
    <property type="protein sequence ID" value="PSS26521"/>
    <property type="gene ID" value="CEY00_Acc07817"/>
</dbReference>
<dbReference type="InParanoid" id="A0A2R6RD76"/>
<dbReference type="GO" id="GO:0016020">
    <property type="term" value="C:membrane"/>
    <property type="evidence" value="ECO:0007669"/>
    <property type="project" value="UniProtKB-SubCell"/>
</dbReference>